<dbReference type="Proteomes" id="UP001589683">
    <property type="component" value="Unassembled WGS sequence"/>
</dbReference>
<keyword evidence="1" id="KW-0812">Transmembrane</keyword>
<evidence type="ECO:0000256" key="1">
    <source>
        <dbReference type="SAM" id="Phobius"/>
    </source>
</evidence>
<dbReference type="EMBL" id="JBHMEA010000016">
    <property type="protein sequence ID" value="MFB9231435.1"/>
    <property type="molecule type" value="Genomic_DNA"/>
</dbReference>
<organism evidence="2 3">
    <name type="scientific">Pseudohalocynthiibacter aestuariivivens</name>
    <dbReference type="NCBI Taxonomy" id="1591409"/>
    <lineage>
        <taxon>Bacteria</taxon>
        <taxon>Pseudomonadati</taxon>
        <taxon>Pseudomonadota</taxon>
        <taxon>Alphaproteobacteria</taxon>
        <taxon>Rhodobacterales</taxon>
        <taxon>Paracoccaceae</taxon>
        <taxon>Pseudohalocynthiibacter</taxon>
    </lineage>
</organism>
<feature type="transmembrane region" description="Helical" evidence="1">
    <location>
        <begin position="41"/>
        <end position="57"/>
    </location>
</feature>
<protein>
    <recommendedName>
        <fullName evidence="4">DUF1328 domain-containing protein</fullName>
    </recommendedName>
</protein>
<proteinExistence type="predicted"/>
<accession>A0ABV5JDB5</accession>
<dbReference type="RefSeq" id="WP_246531682.1">
    <property type="nucleotide sequence ID" value="NZ_JAGFNU010000005.1"/>
</dbReference>
<evidence type="ECO:0008006" key="4">
    <source>
        <dbReference type="Google" id="ProtNLM"/>
    </source>
</evidence>
<evidence type="ECO:0000313" key="3">
    <source>
        <dbReference type="Proteomes" id="UP001589683"/>
    </source>
</evidence>
<keyword evidence="3" id="KW-1185">Reference proteome</keyword>
<evidence type="ECO:0000313" key="2">
    <source>
        <dbReference type="EMBL" id="MFB9231435.1"/>
    </source>
</evidence>
<gene>
    <name evidence="2" type="ORF">ACFFUT_06490</name>
</gene>
<name>A0ABV5JDB5_9RHOB</name>
<keyword evidence="1" id="KW-0472">Membrane</keyword>
<reference evidence="2 3" key="1">
    <citation type="submission" date="2024-09" db="EMBL/GenBank/DDBJ databases">
        <authorList>
            <person name="Sun Q."/>
            <person name="Mori K."/>
        </authorList>
    </citation>
    <scope>NUCLEOTIDE SEQUENCE [LARGE SCALE GENOMIC DNA]</scope>
    <source>
        <strain evidence="2 3">CECT 8726</strain>
    </source>
</reference>
<sequence>MHKFGNIALFAALIVFAAFLTNVLAGAFWNASFLSDVGEMLTLLLTSIFFVAAIISFENRDRSKSGKE</sequence>
<keyword evidence="1" id="KW-1133">Transmembrane helix</keyword>
<comment type="caution">
    <text evidence="2">The sequence shown here is derived from an EMBL/GenBank/DDBJ whole genome shotgun (WGS) entry which is preliminary data.</text>
</comment>